<keyword evidence="2" id="KW-1133">Transmembrane helix</keyword>
<gene>
    <name evidence="3" type="ORF">PR048_026003</name>
</gene>
<organism evidence="3 4">
    <name type="scientific">Dryococelus australis</name>
    <dbReference type="NCBI Taxonomy" id="614101"/>
    <lineage>
        <taxon>Eukaryota</taxon>
        <taxon>Metazoa</taxon>
        <taxon>Ecdysozoa</taxon>
        <taxon>Arthropoda</taxon>
        <taxon>Hexapoda</taxon>
        <taxon>Insecta</taxon>
        <taxon>Pterygota</taxon>
        <taxon>Neoptera</taxon>
        <taxon>Polyneoptera</taxon>
        <taxon>Phasmatodea</taxon>
        <taxon>Verophasmatodea</taxon>
        <taxon>Anareolatae</taxon>
        <taxon>Phasmatidae</taxon>
        <taxon>Eurycanthinae</taxon>
        <taxon>Dryococelus</taxon>
    </lineage>
</organism>
<protein>
    <submittedName>
        <fullName evidence="3">Uncharacterized protein</fullName>
    </submittedName>
</protein>
<keyword evidence="2" id="KW-0472">Membrane</keyword>
<feature type="compositionally biased region" description="Basic and acidic residues" evidence="1">
    <location>
        <begin position="10"/>
        <end position="21"/>
    </location>
</feature>
<feature type="transmembrane region" description="Helical" evidence="2">
    <location>
        <begin position="29"/>
        <end position="46"/>
    </location>
</feature>
<comment type="caution">
    <text evidence="3">The sequence shown here is derived from an EMBL/GenBank/DDBJ whole genome shotgun (WGS) entry which is preliminary data.</text>
</comment>
<reference evidence="3 4" key="1">
    <citation type="submission" date="2023-02" db="EMBL/GenBank/DDBJ databases">
        <title>LHISI_Scaffold_Assembly.</title>
        <authorList>
            <person name="Stuart O.P."/>
            <person name="Cleave R."/>
            <person name="Magrath M.J.L."/>
            <person name="Mikheyev A.S."/>
        </authorList>
    </citation>
    <scope>NUCLEOTIDE SEQUENCE [LARGE SCALE GENOMIC DNA]</scope>
    <source>
        <strain evidence="3">Daus_M_001</strain>
        <tissue evidence="3">Leg muscle</tissue>
    </source>
</reference>
<accession>A0ABQ9GK66</accession>
<keyword evidence="4" id="KW-1185">Reference proteome</keyword>
<dbReference type="Proteomes" id="UP001159363">
    <property type="component" value="Chromosome 10"/>
</dbReference>
<evidence type="ECO:0000256" key="1">
    <source>
        <dbReference type="SAM" id="MobiDB-lite"/>
    </source>
</evidence>
<evidence type="ECO:0000313" key="3">
    <source>
        <dbReference type="EMBL" id="KAJ8872399.1"/>
    </source>
</evidence>
<sequence>MRQRKNGIKRAPDARTDDMGRKVQRSPRSWLGLLSYFMSSLLLQLHRGRGGLVVRLLGLPFRRTGFRFPAGSLPGFSGSCRTTPLPVRAKQGELEQHRNARTGGNGRSPRKPAEPRHRPARSPLAKIKSILIRDLKDWREKLGIPRKGAAVAEWLAYSPPTKEIRAQCPAGSLQIFACGNRARRCRCSVGLLGDLPFRLPPHSGALIGSQDLDVKSRPNLFTHSITRCTLGRIRATGVGRCLVFPAQRTARGRNARAPSEIQWNYLVLPFPPPYNNGSPSPPPFSIPLAGPFSLAVTTPLPYKQVTTVRGSIVRCTVINGTCQYDLLKRDWPLHR</sequence>
<feature type="region of interest" description="Disordered" evidence="1">
    <location>
        <begin position="1"/>
        <end position="24"/>
    </location>
</feature>
<evidence type="ECO:0000313" key="4">
    <source>
        <dbReference type="Proteomes" id="UP001159363"/>
    </source>
</evidence>
<dbReference type="EMBL" id="JARBHB010000011">
    <property type="protein sequence ID" value="KAJ8872399.1"/>
    <property type="molecule type" value="Genomic_DNA"/>
</dbReference>
<evidence type="ECO:0000256" key="2">
    <source>
        <dbReference type="SAM" id="Phobius"/>
    </source>
</evidence>
<feature type="region of interest" description="Disordered" evidence="1">
    <location>
        <begin position="88"/>
        <end position="121"/>
    </location>
</feature>
<name>A0ABQ9GK66_9NEOP</name>
<keyword evidence="2" id="KW-0812">Transmembrane</keyword>
<proteinExistence type="predicted"/>